<keyword evidence="2" id="KW-1185">Reference proteome</keyword>
<name>A0AA40DU39_9PEZI</name>
<reference evidence="1" key="1">
    <citation type="submission" date="2023-06" db="EMBL/GenBank/DDBJ databases">
        <title>Genome-scale phylogeny and comparative genomics of the fungal order Sordariales.</title>
        <authorList>
            <consortium name="Lawrence Berkeley National Laboratory"/>
            <person name="Hensen N."/>
            <person name="Bonometti L."/>
            <person name="Westerberg I."/>
            <person name="Brannstrom I.O."/>
            <person name="Guillou S."/>
            <person name="Cros-Aarteil S."/>
            <person name="Calhoun S."/>
            <person name="Haridas S."/>
            <person name="Kuo A."/>
            <person name="Mondo S."/>
            <person name="Pangilinan J."/>
            <person name="Riley R."/>
            <person name="LaButti K."/>
            <person name="Andreopoulos B."/>
            <person name="Lipzen A."/>
            <person name="Chen C."/>
            <person name="Yanf M."/>
            <person name="Daum C."/>
            <person name="Ng V."/>
            <person name="Clum A."/>
            <person name="Steindorff A."/>
            <person name="Ohm R."/>
            <person name="Martin F."/>
            <person name="Silar P."/>
            <person name="Natvig D."/>
            <person name="Lalanne C."/>
            <person name="Gautier V."/>
            <person name="Ament-velasquez S.L."/>
            <person name="Kruys A."/>
            <person name="Hutchinson M.I."/>
            <person name="Powell A.J."/>
            <person name="Barry K."/>
            <person name="Miller A.N."/>
            <person name="Grigoriev I.V."/>
            <person name="Debuchy R."/>
            <person name="Gladieux P."/>
            <person name="Thoren M.H."/>
            <person name="Johannesson H."/>
        </authorList>
    </citation>
    <scope>NUCLEOTIDE SEQUENCE</scope>
    <source>
        <strain evidence="1">SMH2392-1A</strain>
    </source>
</reference>
<dbReference type="AlphaFoldDB" id="A0AA40DU39"/>
<gene>
    <name evidence="1" type="ORF">B0T26DRAFT_753545</name>
</gene>
<protein>
    <submittedName>
        <fullName evidence="1">Uncharacterized protein</fullName>
    </submittedName>
</protein>
<organism evidence="1 2">
    <name type="scientific">Lasiosphaeria miniovina</name>
    <dbReference type="NCBI Taxonomy" id="1954250"/>
    <lineage>
        <taxon>Eukaryota</taxon>
        <taxon>Fungi</taxon>
        <taxon>Dikarya</taxon>
        <taxon>Ascomycota</taxon>
        <taxon>Pezizomycotina</taxon>
        <taxon>Sordariomycetes</taxon>
        <taxon>Sordariomycetidae</taxon>
        <taxon>Sordariales</taxon>
        <taxon>Lasiosphaeriaceae</taxon>
        <taxon>Lasiosphaeria</taxon>
    </lineage>
</organism>
<dbReference type="EMBL" id="JAUIRO010000005">
    <property type="protein sequence ID" value="KAK0713437.1"/>
    <property type="molecule type" value="Genomic_DNA"/>
</dbReference>
<evidence type="ECO:0000313" key="2">
    <source>
        <dbReference type="Proteomes" id="UP001172101"/>
    </source>
</evidence>
<dbReference type="RefSeq" id="XP_060294760.1">
    <property type="nucleotide sequence ID" value="XM_060445699.1"/>
</dbReference>
<proteinExistence type="predicted"/>
<evidence type="ECO:0000313" key="1">
    <source>
        <dbReference type="EMBL" id="KAK0713437.1"/>
    </source>
</evidence>
<sequence length="210" mass="23076">MGDPASAPKKVDDVYKRVSLPFDVSLFESTTTRTIWISDNGIISIEGASPESKYYTDNLSLKYKDARQLPFNAAADFPKPPTMIGPYFPLWADLLICKDHKHGVFYQVSGEAPARTLTVEWLVTQFGATQDYYHFSVTLYEARRGVATFKYNAVDGDAGSKCTVGAQGGDRFLQFSHNDSTPKIAPGVQVELDTARGIVTSTTFTPTARG</sequence>
<dbReference type="GeneID" id="85328969"/>
<comment type="caution">
    <text evidence="1">The sequence shown here is derived from an EMBL/GenBank/DDBJ whole genome shotgun (WGS) entry which is preliminary data.</text>
</comment>
<dbReference type="Proteomes" id="UP001172101">
    <property type="component" value="Unassembled WGS sequence"/>
</dbReference>
<accession>A0AA40DU39</accession>